<name>A0A8J8T915_HALGN</name>
<comment type="caution">
    <text evidence="2">The sequence shown here is derived from an EMBL/GenBank/DDBJ whole genome shotgun (WGS) entry which is preliminary data.</text>
</comment>
<reference evidence="2" key="1">
    <citation type="submission" date="2019-06" db="EMBL/GenBank/DDBJ databases">
        <authorList>
            <person name="Zheng W."/>
        </authorList>
    </citation>
    <scope>NUCLEOTIDE SEQUENCE</scope>
    <source>
        <strain evidence="2">QDHG01</strain>
    </source>
</reference>
<protein>
    <submittedName>
        <fullName evidence="2">Uncharacterized protein</fullName>
    </submittedName>
</protein>
<dbReference type="Proteomes" id="UP000785679">
    <property type="component" value="Unassembled WGS sequence"/>
</dbReference>
<sequence>MMILSFISISVPGLVQMIQSTFLSFIYMDLLQTDKWLPKLFFSEQSEEDEALDSFFEVNGFGSTRLINNLGSTFVFLMIFLGLHTFLFLLRCFFEGCTKWQTITFQISIVVGTEQSKDYQRSYTGVAPQGLYCSNSPHLPFLVLQIYRRQSKSQIQIALDLIRICWRHHQRWSLSPNPEFHSNSRPHSSL</sequence>
<organism evidence="2 3">
    <name type="scientific">Halteria grandinella</name>
    <dbReference type="NCBI Taxonomy" id="5974"/>
    <lineage>
        <taxon>Eukaryota</taxon>
        <taxon>Sar</taxon>
        <taxon>Alveolata</taxon>
        <taxon>Ciliophora</taxon>
        <taxon>Intramacronucleata</taxon>
        <taxon>Spirotrichea</taxon>
        <taxon>Stichotrichia</taxon>
        <taxon>Sporadotrichida</taxon>
        <taxon>Halteriidae</taxon>
        <taxon>Halteria</taxon>
    </lineage>
</organism>
<feature type="transmembrane region" description="Helical" evidence="1">
    <location>
        <begin position="74"/>
        <end position="94"/>
    </location>
</feature>
<evidence type="ECO:0000313" key="3">
    <source>
        <dbReference type="Proteomes" id="UP000785679"/>
    </source>
</evidence>
<keyword evidence="1" id="KW-0812">Transmembrane</keyword>
<evidence type="ECO:0000256" key="1">
    <source>
        <dbReference type="SAM" id="Phobius"/>
    </source>
</evidence>
<proteinExistence type="predicted"/>
<gene>
    <name evidence="2" type="ORF">FGO68_gene4936</name>
</gene>
<dbReference type="AlphaFoldDB" id="A0A8J8T915"/>
<keyword evidence="1" id="KW-1133">Transmembrane helix</keyword>
<accession>A0A8J8T915</accession>
<keyword evidence="3" id="KW-1185">Reference proteome</keyword>
<keyword evidence="1" id="KW-0472">Membrane</keyword>
<evidence type="ECO:0000313" key="2">
    <source>
        <dbReference type="EMBL" id="TNV86972.1"/>
    </source>
</evidence>
<dbReference type="EMBL" id="RRYP01000706">
    <property type="protein sequence ID" value="TNV86972.1"/>
    <property type="molecule type" value="Genomic_DNA"/>
</dbReference>